<gene>
    <name evidence="3" type="ORF">Lbru_3096</name>
</gene>
<keyword evidence="2" id="KW-0732">Signal</keyword>
<dbReference type="PATRIC" id="fig|29422.6.peg.3274"/>
<dbReference type="STRING" id="29422.Lbru_3096"/>
<feature type="chain" id="PRO_5006911512" description="Lipoprotein" evidence="2">
    <location>
        <begin position="23"/>
        <end position="123"/>
    </location>
</feature>
<feature type="compositionally biased region" description="Polar residues" evidence="1">
    <location>
        <begin position="45"/>
        <end position="71"/>
    </location>
</feature>
<evidence type="ECO:0000313" key="3">
    <source>
        <dbReference type="EMBL" id="KTC76989.1"/>
    </source>
</evidence>
<dbReference type="AlphaFoldDB" id="A0A0W0S1K1"/>
<reference evidence="3 4" key="1">
    <citation type="submission" date="2015-11" db="EMBL/GenBank/DDBJ databases">
        <title>Genomic analysis of 38 Legionella species identifies large and diverse effector repertoires.</title>
        <authorList>
            <person name="Burstein D."/>
            <person name="Amaro F."/>
            <person name="Zusman T."/>
            <person name="Lifshitz Z."/>
            <person name="Cohen O."/>
            <person name="Gilbert J.A."/>
            <person name="Pupko T."/>
            <person name="Shuman H.A."/>
            <person name="Segal G."/>
        </authorList>
    </citation>
    <scope>NUCLEOTIDE SEQUENCE [LARGE SCALE GENOMIC DNA]</scope>
    <source>
        <strain evidence="3 4">ATCC 43878</strain>
    </source>
</reference>
<feature type="signal peptide" evidence="2">
    <location>
        <begin position="1"/>
        <end position="22"/>
    </location>
</feature>
<keyword evidence="4" id="KW-1185">Reference proteome</keyword>
<dbReference type="EMBL" id="LNXV01000036">
    <property type="protein sequence ID" value="KTC76989.1"/>
    <property type="molecule type" value="Genomic_DNA"/>
</dbReference>
<evidence type="ECO:0000313" key="4">
    <source>
        <dbReference type="Proteomes" id="UP000054742"/>
    </source>
</evidence>
<sequence length="123" mass="12699">MKKNPFSVVTYTVILSAPLLLSACQGIEGLFTDSPNRTYDARPSYGNSQHTTTVYQSGSPTQTRSSSAQRGTTYSTENNNSSNTNSSAASASASALGAPQTSTQASKKTVGTAVPTEAPTVGQ</sequence>
<dbReference type="Proteomes" id="UP000054742">
    <property type="component" value="Unassembled WGS sequence"/>
</dbReference>
<proteinExistence type="predicted"/>
<dbReference type="RefSeq" id="WP_058443042.1">
    <property type="nucleotide sequence ID" value="NZ_CAAAHU010000014.1"/>
</dbReference>
<evidence type="ECO:0008006" key="5">
    <source>
        <dbReference type="Google" id="ProtNLM"/>
    </source>
</evidence>
<feature type="region of interest" description="Disordered" evidence="1">
    <location>
        <begin position="34"/>
        <end position="123"/>
    </location>
</feature>
<evidence type="ECO:0000256" key="2">
    <source>
        <dbReference type="SAM" id="SignalP"/>
    </source>
</evidence>
<dbReference type="PROSITE" id="PS51257">
    <property type="entry name" value="PROKAR_LIPOPROTEIN"/>
    <property type="match status" value="1"/>
</dbReference>
<organism evidence="3 4">
    <name type="scientific">Legionella brunensis</name>
    <dbReference type="NCBI Taxonomy" id="29422"/>
    <lineage>
        <taxon>Bacteria</taxon>
        <taxon>Pseudomonadati</taxon>
        <taxon>Pseudomonadota</taxon>
        <taxon>Gammaproteobacteria</taxon>
        <taxon>Legionellales</taxon>
        <taxon>Legionellaceae</taxon>
        <taxon>Legionella</taxon>
    </lineage>
</organism>
<comment type="caution">
    <text evidence="3">The sequence shown here is derived from an EMBL/GenBank/DDBJ whole genome shotgun (WGS) entry which is preliminary data.</text>
</comment>
<protein>
    <recommendedName>
        <fullName evidence="5">Lipoprotein</fullName>
    </recommendedName>
</protein>
<evidence type="ECO:0000256" key="1">
    <source>
        <dbReference type="SAM" id="MobiDB-lite"/>
    </source>
</evidence>
<accession>A0A0W0S1K1</accession>
<feature type="compositionally biased region" description="Low complexity" evidence="1">
    <location>
        <begin position="72"/>
        <end position="95"/>
    </location>
</feature>
<feature type="compositionally biased region" description="Polar residues" evidence="1">
    <location>
        <begin position="99"/>
        <end position="109"/>
    </location>
</feature>
<dbReference type="OrthoDB" id="5654391at2"/>
<name>A0A0W0S1K1_9GAMM</name>